<organism evidence="3 4">
    <name type="scientific">Winslowiella arboricola</name>
    <dbReference type="NCBI Taxonomy" id="2978220"/>
    <lineage>
        <taxon>Bacteria</taxon>
        <taxon>Pseudomonadati</taxon>
        <taxon>Pseudomonadota</taxon>
        <taxon>Gammaproteobacteria</taxon>
        <taxon>Enterobacterales</taxon>
        <taxon>Erwiniaceae</taxon>
        <taxon>Winslowiella</taxon>
    </lineage>
</organism>
<evidence type="ECO:0000256" key="1">
    <source>
        <dbReference type="ARBA" id="ARBA00009981"/>
    </source>
</evidence>
<gene>
    <name evidence="3" type="ORF">N5923_10820</name>
</gene>
<dbReference type="InterPro" id="IPR006442">
    <property type="entry name" value="Antitoxin_Phd/YefM"/>
</dbReference>
<dbReference type="NCBIfam" id="TIGR01552">
    <property type="entry name" value="phd_fam"/>
    <property type="match status" value="1"/>
</dbReference>
<keyword evidence="4" id="KW-1185">Reference proteome</keyword>
<dbReference type="Proteomes" id="UP001064262">
    <property type="component" value="Unassembled WGS sequence"/>
</dbReference>
<dbReference type="InterPro" id="IPR036165">
    <property type="entry name" value="YefM-like_sf"/>
</dbReference>
<dbReference type="Pfam" id="PF02604">
    <property type="entry name" value="PhdYeFM_antitox"/>
    <property type="match status" value="1"/>
</dbReference>
<comment type="function">
    <text evidence="2">Antitoxin component of a type II toxin-antitoxin (TA) system.</text>
</comment>
<dbReference type="RefSeq" id="WP_267143879.1">
    <property type="nucleotide sequence ID" value="NZ_JAODIL010000079.1"/>
</dbReference>
<evidence type="ECO:0000313" key="4">
    <source>
        <dbReference type="Proteomes" id="UP001064262"/>
    </source>
</evidence>
<dbReference type="AlphaFoldDB" id="A0A9J6PQP3"/>
<dbReference type="EMBL" id="JAODIM010000040">
    <property type="protein sequence ID" value="MCU5777981.1"/>
    <property type="molecule type" value="Genomic_DNA"/>
</dbReference>
<accession>A0A9J6PQP3</accession>
<dbReference type="SUPFAM" id="SSF143120">
    <property type="entry name" value="YefM-like"/>
    <property type="match status" value="1"/>
</dbReference>
<dbReference type="Gene3D" id="3.40.1620.10">
    <property type="entry name" value="YefM-like domain"/>
    <property type="match status" value="1"/>
</dbReference>
<proteinExistence type="inferred from homology"/>
<reference evidence="3" key="1">
    <citation type="submission" date="2022-09" db="EMBL/GenBank/DDBJ databases">
        <title>Winslowiella arboricola sp. nov., isolated from bleeding cankers on broadleaf hosts.</title>
        <authorList>
            <person name="Brady C."/>
            <person name="Kaur S."/>
            <person name="Crampton B."/>
            <person name="Maddock D."/>
            <person name="Arnold D."/>
            <person name="Denman S."/>
        </authorList>
    </citation>
    <scope>NUCLEOTIDE SEQUENCE</scope>
    <source>
        <strain evidence="3">BAC 15a-03b</strain>
    </source>
</reference>
<evidence type="ECO:0000313" key="3">
    <source>
        <dbReference type="EMBL" id="MCU5777981.1"/>
    </source>
</evidence>
<comment type="similarity">
    <text evidence="1 2">Belongs to the phD/YefM antitoxin family.</text>
</comment>
<name>A0A9J6PQP3_9GAMM</name>
<sequence length="83" mass="9314">MTTTTYTSRHFNQDVSSAKKAAETGPVYITVRGKPAHVLITYDEFIRLSGHRRTLTDALSMPEGQDIEFDTVRAVISDRDVDL</sequence>
<evidence type="ECO:0000256" key="2">
    <source>
        <dbReference type="RuleBase" id="RU362080"/>
    </source>
</evidence>
<protein>
    <recommendedName>
        <fullName evidence="2">Antitoxin</fullName>
    </recommendedName>
</protein>
<comment type="caution">
    <text evidence="3">The sequence shown here is derived from an EMBL/GenBank/DDBJ whole genome shotgun (WGS) entry which is preliminary data.</text>
</comment>